<keyword evidence="8" id="KW-0665">Pyrimidine biosynthesis</keyword>
<dbReference type="PRINTS" id="PR00099">
    <property type="entry name" value="CPSGATASE"/>
</dbReference>
<accession>A0ABT9WWF9</accession>
<dbReference type="InterPro" id="IPR029062">
    <property type="entry name" value="Class_I_gatase-like"/>
</dbReference>
<evidence type="ECO:0000313" key="11">
    <source>
        <dbReference type="Proteomes" id="UP001223586"/>
    </source>
</evidence>
<keyword evidence="8" id="KW-0055">Arginine biosynthesis</keyword>
<evidence type="ECO:0000259" key="9">
    <source>
        <dbReference type="SMART" id="SM01097"/>
    </source>
</evidence>
<comment type="function">
    <text evidence="8">Small subunit of the glutamine-dependent carbamoyl phosphate synthetase (CPSase). CPSase catalyzes the formation of carbamoyl phosphate from the ammonia moiety of glutamine, carbonate, and phosphate donated by ATP, constituting the first step of 2 biosynthetic pathways, one leading to arginine and/or urea and the other to pyrimidine nucleotides. The small subunit (glutamine amidotransferase) binds and cleaves glutamine to supply the large subunit with the substrate ammonia.</text>
</comment>
<dbReference type="InterPro" id="IPR035686">
    <property type="entry name" value="CPSase_GATase1"/>
</dbReference>
<evidence type="ECO:0000256" key="7">
    <source>
        <dbReference type="ARBA" id="ARBA00048816"/>
    </source>
</evidence>
<proteinExistence type="inferred from homology"/>
<feature type="binding site" evidence="8">
    <location>
        <position position="219"/>
    </location>
    <ligand>
        <name>L-glutamine</name>
        <dbReference type="ChEBI" id="CHEBI:58359"/>
    </ligand>
</feature>
<keyword evidence="8" id="KW-0028">Amino-acid biosynthesis</keyword>
<feature type="domain" description="Carbamoyl-phosphate synthase small subunit N-terminal" evidence="9">
    <location>
        <begin position="1"/>
        <end position="131"/>
    </location>
</feature>
<dbReference type="Pfam" id="PF00988">
    <property type="entry name" value="CPSase_sm_chain"/>
    <property type="match status" value="1"/>
</dbReference>
<comment type="similarity">
    <text evidence="2 8">Belongs to the CarA family.</text>
</comment>
<dbReference type="GO" id="GO:0004088">
    <property type="term" value="F:carbamoyl-phosphate synthase (glutamine-hydrolyzing) activity"/>
    <property type="evidence" value="ECO:0007669"/>
    <property type="project" value="UniProtKB-EC"/>
</dbReference>
<evidence type="ECO:0000256" key="5">
    <source>
        <dbReference type="ARBA" id="ARBA00022840"/>
    </source>
</evidence>
<comment type="catalytic activity">
    <reaction evidence="7 8">
        <text>hydrogencarbonate + L-glutamine + 2 ATP + H2O = carbamoyl phosphate + L-glutamate + 2 ADP + phosphate + 2 H(+)</text>
        <dbReference type="Rhea" id="RHEA:18633"/>
        <dbReference type="ChEBI" id="CHEBI:15377"/>
        <dbReference type="ChEBI" id="CHEBI:15378"/>
        <dbReference type="ChEBI" id="CHEBI:17544"/>
        <dbReference type="ChEBI" id="CHEBI:29985"/>
        <dbReference type="ChEBI" id="CHEBI:30616"/>
        <dbReference type="ChEBI" id="CHEBI:43474"/>
        <dbReference type="ChEBI" id="CHEBI:58228"/>
        <dbReference type="ChEBI" id="CHEBI:58359"/>
        <dbReference type="ChEBI" id="CHEBI:456216"/>
        <dbReference type="EC" id="6.3.5.5"/>
    </reaction>
</comment>
<feature type="binding site" evidence="8">
    <location>
        <position position="291"/>
    </location>
    <ligand>
        <name>L-glutamine</name>
        <dbReference type="ChEBI" id="CHEBI:58359"/>
    </ligand>
</feature>
<comment type="caution">
    <text evidence="8">Lacks conserved residue(s) required for the propagation of feature annotation.</text>
</comment>
<dbReference type="InterPro" id="IPR050472">
    <property type="entry name" value="Anth_synth/Amidotransfase"/>
</dbReference>
<dbReference type="Gene3D" id="3.40.50.880">
    <property type="match status" value="1"/>
</dbReference>
<dbReference type="NCBIfam" id="TIGR01368">
    <property type="entry name" value="CPSaseIIsmall"/>
    <property type="match status" value="1"/>
</dbReference>
<feature type="active site" evidence="8">
    <location>
        <position position="333"/>
    </location>
</feature>
<feature type="binding site" evidence="8">
    <location>
        <position position="250"/>
    </location>
    <ligand>
        <name>L-glutamine</name>
        <dbReference type="ChEBI" id="CHEBI:58359"/>
    </ligand>
</feature>
<keyword evidence="11" id="KW-1185">Reference proteome</keyword>
<dbReference type="SMART" id="SM01097">
    <property type="entry name" value="CPSase_sm_chain"/>
    <property type="match status" value="1"/>
</dbReference>
<feature type="region of interest" description="CPSase" evidence="8">
    <location>
        <begin position="1"/>
        <end position="170"/>
    </location>
</feature>
<name>A0ABT9WWF9_9BACI</name>
<keyword evidence="6 8" id="KW-0315">Glutamine amidotransferase</keyword>
<dbReference type="Proteomes" id="UP001223586">
    <property type="component" value="Unassembled WGS sequence"/>
</dbReference>
<feature type="binding site" evidence="8">
    <location>
        <position position="288"/>
    </location>
    <ligand>
        <name>L-glutamine</name>
        <dbReference type="ChEBI" id="CHEBI:58359"/>
    </ligand>
</feature>
<feature type="binding site" evidence="8">
    <location>
        <position position="247"/>
    </location>
    <ligand>
        <name>L-glutamine</name>
        <dbReference type="ChEBI" id="CHEBI:58359"/>
    </ligand>
</feature>
<dbReference type="PANTHER" id="PTHR43418:SF7">
    <property type="entry name" value="CARBAMOYL-PHOSPHATE SYNTHASE SMALL CHAIN"/>
    <property type="match status" value="1"/>
</dbReference>
<keyword evidence="4 8" id="KW-0547">Nucleotide-binding</keyword>
<evidence type="ECO:0000256" key="8">
    <source>
        <dbReference type="HAMAP-Rule" id="MF_01209"/>
    </source>
</evidence>
<dbReference type="EC" id="6.3.5.5" evidence="8"/>
<comment type="pathway">
    <text evidence="1 8">Amino-acid biosynthesis; L-arginine biosynthesis; carbamoyl phosphate from bicarbonate: step 1/1.</text>
</comment>
<dbReference type="InterPro" id="IPR002474">
    <property type="entry name" value="CarbamoylP_synth_ssu_N"/>
</dbReference>
<dbReference type="SUPFAM" id="SSF52021">
    <property type="entry name" value="Carbamoyl phosphate synthetase, small subunit N-terminal domain"/>
    <property type="match status" value="1"/>
</dbReference>
<evidence type="ECO:0000256" key="1">
    <source>
        <dbReference type="ARBA" id="ARBA00005077"/>
    </source>
</evidence>
<evidence type="ECO:0000256" key="4">
    <source>
        <dbReference type="ARBA" id="ARBA00022741"/>
    </source>
</evidence>
<dbReference type="InterPro" id="IPR006274">
    <property type="entry name" value="CarbamoylP_synth_ssu"/>
</dbReference>
<comment type="pathway">
    <text evidence="8">Pyrimidine metabolism; UMP biosynthesis via de novo pathway; (S)-dihydroorotate from bicarbonate: step 1/3.</text>
</comment>
<dbReference type="NCBIfam" id="NF009475">
    <property type="entry name" value="PRK12838.1"/>
    <property type="match status" value="1"/>
</dbReference>
<evidence type="ECO:0000256" key="3">
    <source>
        <dbReference type="ARBA" id="ARBA00022598"/>
    </source>
</evidence>
<dbReference type="InterPro" id="IPR017926">
    <property type="entry name" value="GATASE"/>
</dbReference>
<keyword evidence="5 8" id="KW-0067">ATP-binding</keyword>
<comment type="catalytic activity">
    <reaction evidence="8">
        <text>L-glutamine + H2O = L-glutamate + NH4(+)</text>
        <dbReference type="Rhea" id="RHEA:15889"/>
        <dbReference type="ChEBI" id="CHEBI:15377"/>
        <dbReference type="ChEBI" id="CHEBI:28938"/>
        <dbReference type="ChEBI" id="CHEBI:29985"/>
        <dbReference type="ChEBI" id="CHEBI:58359"/>
    </reaction>
</comment>
<dbReference type="EMBL" id="JAUSTT010000025">
    <property type="protein sequence ID" value="MDQ0177637.1"/>
    <property type="molecule type" value="Genomic_DNA"/>
</dbReference>
<sequence>MKKQLILEDGSVFVGTAFGSERECIGEVVFHTSITGYQEIISDPTNHGKIVLMTYPLIGNYGINRDDFETIHPTIKGLIVKEAAEFPSNWRSDMTLDHFLQQKGISGLAGIDTRKLMRMIRSKGILKGAFCNVDEKTDDIVARLKATPLPKDQVKQVSTQKHFPSPGRGYNIVVVDFGLKHGILRELNQRQCDVTVLPYDTSAQDILALKPDGVLLSNGPGNPLHATETIEMIQTILGKIPLFGIGLGHQLFALANGAEIEKMLFGHHGSSYPVKNVHTNKVIFTAQNNLYTVKEDDALSTSLKITYRNLNDHTIAGLVHKIHPAFSVQFHPEASPGAEDAKYLFDEFLQMIEVRKREESNHA</sequence>
<dbReference type="RefSeq" id="WP_307231798.1">
    <property type="nucleotide sequence ID" value="NZ_JAUSTT010000025.1"/>
</dbReference>
<dbReference type="Pfam" id="PF00117">
    <property type="entry name" value="GATase"/>
    <property type="match status" value="1"/>
</dbReference>
<gene>
    <name evidence="8" type="primary">carA</name>
    <name evidence="10" type="ORF">J2S08_003518</name>
</gene>
<evidence type="ECO:0000256" key="6">
    <source>
        <dbReference type="ARBA" id="ARBA00022962"/>
    </source>
</evidence>
<feature type="active site" evidence="8">
    <location>
        <position position="331"/>
    </location>
</feature>
<comment type="caution">
    <text evidence="10">The sequence shown here is derived from an EMBL/GenBank/DDBJ whole genome shotgun (WGS) entry which is preliminary data.</text>
</comment>
<comment type="subunit">
    <text evidence="8">Composed of two chains; the small (or glutamine) chain promotes the hydrolysis of glutamine to ammonia, which is used by the large (or ammonia) chain to synthesize carbamoyl phosphate. Tetramer of heterodimers (alpha,beta)4.</text>
</comment>
<feature type="binding site" evidence="8">
    <location>
        <position position="221"/>
    </location>
    <ligand>
        <name>L-glutamine</name>
        <dbReference type="ChEBI" id="CHEBI:58359"/>
    </ligand>
</feature>
<reference evidence="10 11" key="1">
    <citation type="submission" date="2023-07" db="EMBL/GenBank/DDBJ databases">
        <title>Genomic Encyclopedia of Type Strains, Phase IV (KMG-IV): sequencing the most valuable type-strain genomes for metagenomic binning, comparative biology and taxonomic classification.</title>
        <authorList>
            <person name="Goeker M."/>
        </authorList>
    </citation>
    <scope>NUCLEOTIDE SEQUENCE [LARGE SCALE GENOMIC DNA]</scope>
    <source>
        <strain evidence="10 11">DSM 23837</strain>
    </source>
</reference>
<dbReference type="CDD" id="cd01744">
    <property type="entry name" value="GATase1_CPSase"/>
    <property type="match status" value="1"/>
</dbReference>
<protein>
    <recommendedName>
        <fullName evidence="8">Carbamoyl phosphate synthase small chain</fullName>
        <ecNumber evidence="8">6.3.5.5</ecNumber>
    </recommendedName>
    <alternativeName>
        <fullName evidence="8">Carbamoyl phosphate synthetase glutamine chain</fullName>
    </alternativeName>
</protein>
<dbReference type="Gene3D" id="3.50.30.20">
    <property type="entry name" value="Carbamoyl-phosphate synthase small subunit, N-terminal domain"/>
    <property type="match status" value="1"/>
</dbReference>
<dbReference type="SUPFAM" id="SSF52317">
    <property type="entry name" value="Class I glutamine amidotransferase-like"/>
    <property type="match status" value="1"/>
</dbReference>
<dbReference type="HAMAP" id="MF_01209">
    <property type="entry name" value="CPSase_S_chain"/>
    <property type="match status" value="1"/>
</dbReference>
<dbReference type="PRINTS" id="PR00096">
    <property type="entry name" value="GATASE"/>
</dbReference>
<organism evidence="10 11">
    <name type="scientific">Bacillus chungangensis</name>
    <dbReference type="NCBI Taxonomy" id="587633"/>
    <lineage>
        <taxon>Bacteria</taxon>
        <taxon>Bacillati</taxon>
        <taxon>Bacillota</taxon>
        <taxon>Bacilli</taxon>
        <taxon>Bacillales</taxon>
        <taxon>Bacillaceae</taxon>
        <taxon>Bacillus</taxon>
    </lineage>
</organism>
<dbReference type="PROSITE" id="PS51273">
    <property type="entry name" value="GATASE_TYPE_1"/>
    <property type="match status" value="1"/>
</dbReference>
<evidence type="ECO:0000256" key="2">
    <source>
        <dbReference type="ARBA" id="ARBA00007800"/>
    </source>
</evidence>
<dbReference type="PANTHER" id="PTHR43418">
    <property type="entry name" value="MULTIFUNCTIONAL TRYPTOPHAN BIOSYNTHESIS PROTEIN-RELATED"/>
    <property type="match status" value="1"/>
</dbReference>
<keyword evidence="3 8" id="KW-0436">Ligase</keyword>
<dbReference type="InterPro" id="IPR036480">
    <property type="entry name" value="CarbP_synth_ssu_N_sf"/>
</dbReference>
<dbReference type="PRINTS" id="PR00097">
    <property type="entry name" value="ANTSNTHASEII"/>
</dbReference>
<evidence type="ECO:0000313" key="10">
    <source>
        <dbReference type="EMBL" id="MDQ0177637.1"/>
    </source>
</evidence>